<dbReference type="PANTHER" id="PTHR11863">
    <property type="entry name" value="STEROL DESATURASE"/>
    <property type="match status" value="1"/>
</dbReference>
<feature type="transmembrane region" description="Helical" evidence="5">
    <location>
        <begin position="48"/>
        <end position="70"/>
    </location>
</feature>
<dbReference type="GO" id="GO:0008610">
    <property type="term" value="P:lipid biosynthetic process"/>
    <property type="evidence" value="ECO:0007669"/>
    <property type="project" value="InterPro"/>
</dbReference>
<protein>
    <submittedName>
        <fullName evidence="7">Fatty acid hydroxylase superfamily protein</fullName>
    </submittedName>
</protein>
<evidence type="ECO:0000256" key="4">
    <source>
        <dbReference type="ARBA" id="ARBA00023136"/>
    </source>
</evidence>
<comment type="caution">
    <text evidence="7">The sequence shown here is derived from an EMBL/GenBank/DDBJ whole genome shotgun (WGS) entry which is preliminary data.</text>
</comment>
<dbReference type="GO" id="GO:0005506">
    <property type="term" value="F:iron ion binding"/>
    <property type="evidence" value="ECO:0007669"/>
    <property type="project" value="InterPro"/>
</dbReference>
<keyword evidence="8" id="KW-1185">Reference proteome</keyword>
<accession>A0A5C5V005</accession>
<dbReference type="RefSeq" id="WP_146434051.1">
    <property type="nucleotide sequence ID" value="NZ_SJPF01000004.1"/>
</dbReference>
<comment type="subcellular location">
    <subcellularLocation>
        <location evidence="1">Membrane</location>
    </subcellularLocation>
</comment>
<evidence type="ECO:0000256" key="3">
    <source>
        <dbReference type="ARBA" id="ARBA00022989"/>
    </source>
</evidence>
<evidence type="ECO:0000256" key="1">
    <source>
        <dbReference type="ARBA" id="ARBA00004370"/>
    </source>
</evidence>
<keyword evidence="4 5" id="KW-0472">Membrane</keyword>
<organism evidence="7 8">
    <name type="scientific">Blastopirellula retiformator</name>
    <dbReference type="NCBI Taxonomy" id="2527970"/>
    <lineage>
        <taxon>Bacteria</taxon>
        <taxon>Pseudomonadati</taxon>
        <taxon>Planctomycetota</taxon>
        <taxon>Planctomycetia</taxon>
        <taxon>Pirellulales</taxon>
        <taxon>Pirellulaceae</taxon>
        <taxon>Blastopirellula</taxon>
    </lineage>
</organism>
<dbReference type="Proteomes" id="UP000318878">
    <property type="component" value="Unassembled WGS sequence"/>
</dbReference>
<dbReference type="InterPro" id="IPR006694">
    <property type="entry name" value="Fatty_acid_hydroxylase"/>
</dbReference>
<sequence length="278" mass="31943">MVSEAPAWAVYAKPSVTLLTLAVLWTWESIHPLVTRGDGRLVHAGRNVAVSLLNTVVLAVTFSAVTVGVAQLAEVRQWGLLNWGNVATPLRFGLAILLLDFWMYLWHRLNHGIPLLWRSHRMHHADLAMDVTSATRFHLLEQLASAALRLGVILLLGIAMLELLIYETLVVAITMFHHANISLGPLDRPLRWLIVTPRFHQIHHSRIRVETNSNYSVLFSWWDRIFGTHQMRGEDKPVDYGLDQFDQPQWRTLWGMLRMPLEKLEREEMEHGEHGKTR</sequence>
<name>A0A5C5V005_9BACT</name>
<dbReference type="InterPro" id="IPR050307">
    <property type="entry name" value="Sterol_Desaturase_Related"/>
</dbReference>
<reference evidence="7 8" key="1">
    <citation type="submission" date="2019-02" db="EMBL/GenBank/DDBJ databases">
        <title>Deep-cultivation of Planctomycetes and their phenomic and genomic characterization uncovers novel biology.</title>
        <authorList>
            <person name="Wiegand S."/>
            <person name="Jogler M."/>
            <person name="Boedeker C."/>
            <person name="Pinto D."/>
            <person name="Vollmers J."/>
            <person name="Rivas-Marin E."/>
            <person name="Kohn T."/>
            <person name="Peeters S.H."/>
            <person name="Heuer A."/>
            <person name="Rast P."/>
            <person name="Oberbeckmann S."/>
            <person name="Bunk B."/>
            <person name="Jeske O."/>
            <person name="Meyerdierks A."/>
            <person name="Storesund J.E."/>
            <person name="Kallscheuer N."/>
            <person name="Luecker S."/>
            <person name="Lage O.M."/>
            <person name="Pohl T."/>
            <person name="Merkel B.J."/>
            <person name="Hornburger P."/>
            <person name="Mueller R.-W."/>
            <person name="Bruemmer F."/>
            <person name="Labrenz M."/>
            <person name="Spormann A.M."/>
            <person name="Op Den Camp H."/>
            <person name="Overmann J."/>
            <person name="Amann R."/>
            <person name="Jetten M.S.M."/>
            <person name="Mascher T."/>
            <person name="Medema M.H."/>
            <person name="Devos D.P."/>
            <person name="Kaster A.-K."/>
            <person name="Ovreas L."/>
            <person name="Rohde M."/>
            <person name="Galperin M.Y."/>
            <person name="Jogler C."/>
        </authorList>
    </citation>
    <scope>NUCLEOTIDE SEQUENCE [LARGE SCALE GENOMIC DNA]</scope>
    <source>
        <strain evidence="7 8">Enr8</strain>
    </source>
</reference>
<evidence type="ECO:0000259" key="6">
    <source>
        <dbReference type="Pfam" id="PF04116"/>
    </source>
</evidence>
<dbReference type="EMBL" id="SJPF01000004">
    <property type="protein sequence ID" value="TWT31708.1"/>
    <property type="molecule type" value="Genomic_DNA"/>
</dbReference>
<gene>
    <name evidence="7" type="ORF">Enr8_36320</name>
</gene>
<evidence type="ECO:0000313" key="8">
    <source>
        <dbReference type="Proteomes" id="UP000318878"/>
    </source>
</evidence>
<proteinExistence type="predicted"/>
<evidence type="ECO:0000256" key="2">
    <source>
        <dbReference type="ARBA" id="ARBA00022692"/>
    </source>
</evidence>
<keyword evidence="3 5" id="KW-1133">Transmembrane helix</keyword>
<dbReference type="Pfam" id="PF04116">
    <property type="entry name" value="FA_hydroxylase"/>
    <property type="match status" value="1"/>
</dbReference>
<keyword evidence="2 5" id="KW-0812">Transmembrane</keyword>
<feature type="transmembrane region" description="Helical" evidence="5">
    <location>
        <begin position="90"/>
        <end position="106"/>
    </location>
</feature>
<evidence type="ECO:0000256" key="5">
    <source>
        <dbReference type="SAM" id="Phobius"/>
    </source>
</evidence>
<feature type="transmembrane region" description="Helical" evidence="5">
    <location>
        <begin position="146"/>
        <end position="166"/>
    </location>
</feature>
<dbReference type="AlphaFoldDB" id="A0A5C5V005"/>
<dbReference type="GO" id="GO:0016020">
    <property type="term" value="C:membrane"/>
    <property type="evidence" value="ECO:0007669"/>
    <property type="project" value="UniProtKB-SubCell"/>
</dbReference>
<dbReference type="OrthoDB" id="9770329at2"/>
<evidence type="ECO:0000313" key="7">
    <source>
        <dbReference type="EMBL" id="TWT31708.1"/>
    </source>
</evidence>
<dbReference type="GO" id="GO:0016491">
    <property type="term" value="F:oxidoreductase activity"/>
    <property type="evidence" value="ECO:0007669"/>
    <property type="project" value="InterPro"/>
</dbReference>
<feature type="domain" description="Fatty acid hydroxylase" evidence="6">
    <location>
        <begin position="94"/>
        <end position="228"/>
    </location>
</feature>
<feature type="transmembrane region" description="Helical" evidence="5">
    <location>
        <begin position="6"/>
        <end position="27"/>
    </location>
</feature>